<dbReference type="Proteomes" id="UP001266305">
    <property type="component" value="Unassembled WGS sequence"/>
</dbReference>
<evidence type="ECO:0000313" key="2">
    <source>
        <dbReference type="Proteomes" id="UP001266305"/>
    </source>
</evidence>
<reference evidence="1 2" key="1">
    <citation type="submission" date="2023-05" db="EMBL/GenBank/DDBJ databases">
        <title>B98-5 Cell Line De Novo Hybrid Assembly: An Optical Mapping Approach.</title>
        <authorList>
            <person name="Kananen K."/>
            <person name="Auerbach J.A."/>
            <person name="Kautto E."/>
            <person name="Blachly J.S."/>
        </authorList>
    </citation>
    <scope>NUCLEOTIDE SEQUENCE [LARGE SCALE GENOMIC DNA]</scope>
    <source>
        <strain evidence="1">B95-8</strain>
        <tissue evidence="1">Cell line</tissue>
    </source>
</reference>
<name>A0ABQ9VC50_SAGOE</name>
<dbReference type="EMBL" id="JASSZA010000007">
    <property type="protein sequence ID" value="KAK2106967.1"/>
    <property type="molecule type" value="Genomic_DNA"/>
</dbReference>
<protein>
    <submittedName>
        <fullName evidence="1">Uncharacterized protein</fullName>
    </submittedName>
</protein>
<evidence type="ECO:0000313" key="1">
    <source>
        <dbReference type="EMBL" id="KAK2106967.1"/>
    </source>
</evidence>
<sequence>MRMSGPALQPSLRAPPCGQSLVRAGLAACELARHSWVSGHLVGSVLLRRAGEAGREEARSGAFLRCCCLPALGAAAPLSSP</sequence>
<organism evidence="1 2">
    <name type="scientific">Saguinus oedipus</name>
    <name type="common">Cotton-top tamarin</name>
    <name type="synonym">Oedipomidas oedipus</name>
    <dbReference type="NCBI Taxonomy" id="9490"/>
    <lineage>
        <taxon>Eukaryota</taxon>
        <taxon>Metazoa</taxon>
        <taxon>Chordata</taxon>
        <taxon>Craniata</taxon>
        <taxon>Vertebrata</taxon>
        <taxon>Euteleostomi</taxon>
        <taxon>Mammalia</taxon>
        <taxon>Eutheria</taxon>
        <taxon>Euarchontoglires</taxon>
        <taxon>Primates</taxon>
        <taxon>Haplorrhini</taxon>
        <taxon>Platyrrhini</taxon>
        <taxon>Cebidae</taxon>
        <taxon>Callitrichinae</taxon>
        <taxon>Saguinus</taxon>
    </lineage>
</organism>
<accession>A0ABQ9VC50</accession>
<proteinExistence type="predicted"/>
<keyword evidence="2" id="KW-1185">Reference proteome</keyword>
<comment type="caution">
    <text evidence="1">The sequence shown here is derived from an EMBL/GenBank/DDBJ whole genome shotgun (WGS) entry which is preliminary data.</text>
</comment>
<gene>
    <name evidence="1" type="ORF">P7K49_016481</name>
</gene>